<evidence type="ECO:0000313" key="1">
    <source>
        <dbReference type="EMBL" id="NNG67195.1"/>
    </source>
</evidence>
<keyword evidence="1" id="KW-0966">Cell projection</keyword>
<accession>A0A7Y2PM08</accession>
<dbReference type="AlphaFoldDB" id="A0A7Y2PM08"/>
<dbReference type="RefSeq" id="WP_170271094.1">
    <property type="nucleotide sequence ID" value="NZ_JABEQB010000022.1"/>
</dbReference>
<name>A0A7Y2PM08_9THEO</name>
<keyword evidence="1" id="KW-0282">Flagellum</keyword>
<comment type="caution">
    <text evidence="1">The sequence shown here is derived from an EMBL/GenBank/DDBJ whole genome shotgun (WGS) entry which is preliminary data.</text>
</comment>
<sequence>MFRKIKESIKKALGNSKGFSEIVAVALIILFVILVTANPIKNTGQTTSRGISNLNSQMEQVLNGQ</sequence>
<gene>
    <name evidence="1" type="ORF">HKI81_08140</name>
</gene>
<organism evidence="1 2">
    <name type="scientific">Caldanaerobacter subterraneus</name>
    <dbReference type="NCBI Taxonomy" id="911092"/>
    <lineage>
        <taxon>Bacteria</taxon>
        <taxon>Bacillati</taxon>
        <taxon>Bacillota</taxon>
        <taxon>Clostridia</taxon>
        <taxon>Thermoanaerobacterales</taxon>
        <taxon>Thermoanaerobacteraceae</taxon>
        <taxon>Caldanaerobacter</taxon>
    </lineage>
</organism>
<protein>
    <submittedName>
        <fullName evidence="1">Flagellin</fullName>
    </submittedName>
</protein>
<evidence type="ECO:0000313" key="2">
    <source>
        <dbReference type="Proteomes" id="UP000529861"/>
    </source>
</evidence>
<dbReference type="EMBL" id="JABEQB010000022">
    <property type="protein sequence ID" value="NNG67195.1"/>
    <property type="molecule type" value="Genomic_DNA"/>
</dbReference>
<reference evidence="1 2" key="1">
    <citation type="submission" date="2020-04" db="EMBL/GenBank/DDBJ databases">
        <title>Draft genome sequence of Caldanaerobacter sunterraneus. strain 1523vc isolated from Griffin hot spring, Kamchatka, Russia.</title>
        <authorList>
            <person name="Toshchakov S.V."/>
            <person name="Podosokorskaya O.A."/>
            <person name="Kublanov I.V."/>
            <person name="Korzhenkov A."/>
            <person name="Patrushev M.V."/>
        </authorList>
    </citation>
    <scope>NUCLEOTIDE SEQUENCE [LARGE SCALE GENOMIC DNA]</scope>
    <source>
        <strain evidence="1 2">1523vc</strain>
    </source>
</reference>
<dbReference type="Proteomes" id="UP000529861">
    <property type="component" value="Unassembled WGS sequence"/>
</dbReference>
<keyword evidence="1" id="KW-0969">Cilium</keyword>
<proteinExistence type="predicted"/>